<sequence length="67" mass="8001">MEEDIKKKKKKKQQQKNKTKTGKRKEKNGQGKEKWKEKSFKKVNILSYTLVFSSIFKSRVINLQQSI</sequence>
<dbReference type="EMBL" id="JARQWQ010000048">
    <property type="protein sequence ID" value="KAK2557740.1"/>
    <property type="molecule type" value="Genomic_DNA"/>
</dbReference>
<feature type="region of interest" description="Disordered" evidence="1">
    <location>
        <begin position="1"/>
        <end position="35"/>
    </location>
</feature>
<organism evidence="2 3">
    <name type="scientific">Acropora cervicornis</name>
    <name type="common">Staghorn coral</name>
    <dbReference type="NCBI Taxonomy" id="6130"/>
    <lineage>
        <taxon>Eukaryota</taxon>
        <taxon>Metazoa</taxon>
        <taxon>Cnidaria</taxon>
        <taxon>Anthozoa</taxon>
        <taxon>Hexacorallia</taxon>
        <taxon>Scleractinia</taxon>
        <taxon>Astrocoeniina</taxon>
        <taxon>Acroporidae</taxon>
        <taxon>Acropora</taxon>
    </lineage>
</organism>
<evidence type="ECO:0000313" key="3">
    <source>
        <dbReference type="Proteomes" id="UP001249851"/>
    </source>
</evidence>
<proteinExistence type="predicted"/>
<dbReference type="AlphaFoldDB" id="A0AAD9QBD0"/>
<accession>A0AAD9QBD0</accession>
<protein>
    <submittedName>
        <fullName evidence="2">Uncharacterized protein</fullName>
    </submittedName>
</protein>
<name>A0AAD9QBD0_ACRCE</name>
<gene>
    <name evidence="2" type="ORF">P5673_020105</name>
</gene>
<feature type="compositionally biased region" description="Basic residues" evidence="1">
    <location>
        <begin position="7"/>
        <end position="26"/>
    </location>
</feature>
<comment type="caution">
    <text evidence="2">The sequence shown here is derived from an EMBL/GenBank/DDBJ whole genome shotgun (WGS) entry which is preliminary data.</text>
</comment>
<dbReference type="Proteomes" id="UP001249851">
    <property type="component" value="Unassembled WGS sequence"/>
</dbReference>
<evidence type="ECO:0000313" key="2">
    <source>
        <dbReference type="EMBL" id="KAK2557740.1"/>
    </source>
</evidence>
<evidence type="ECO:0000256" key="1">
    <source>
        <dbReference type="SAM" id="MobiDB-lite"/>
    </source>
</evidence>
<reference evidence="2" key="2">
    <citation type="journal article" date="2023" name="Science">
        <title>Genomic signatures of disease resistance in endangered staghorn corals.</title>
        <authorList>
            <person name="Vollmer S.V."/>
            <person name="Selwyn J.D."/>
            <person name="Despard B.A."/>
            <person name="Roesel C.L."/>
        </authorList>
    </citation>
    <scope>NUCLEOTIDE SEQUENCE</scope>
    <source>
        <strain evidence="2">K2</strain>
    </source>
</reference>
<keyword evidence="3" id="KW-1185">Reference proteome</keyword>
<reference evidence="2" key="1">
    <citation type="journal article" date="2023" name="G3 (Bethesda)">
        <title>Whole genome assembly and annotation of the endangered Caribbean coral Acropora cervicornis.</title>
        <authorList>
            <person name="Selwyn J.D."/>
            <person name="Vollmer S.V."/>
        </authorList>
    </citation>
    <scope>NUCLEOTIDE SEQUENCE</scope>
    <source>
        <strain evidence="2">K2</strain>
    </source>
</reference>